<proteinExistence type="predicted"/>
<dbReference type="EMBL" id="KN818237">
    <property type="protein sequence ID" value="KIL66235.1"/>
    <property type="molecule type" value="Genomic_DNA"/>
</dbReference>
<dbReference type="InParanoid" id="A0A0C2SSD3"/>
<keyword evidence="3" id="KW-1185">Reference proteome</keyword>
<accession>A0A0C2SSD3</accession>
<organism evidence="2 3">
    <name type="scientific">Amanita muscaria (strain Koide BX008)</name>
    <dbReference type="NCBI Taxonomy" id="946122"/>
    <lineage>
        <taxon>Eukaryota</taxon>
        <taxon>Fungi</taxon>
        <taxon>Dikarya</taxon>
        <taxon>Basidiomycota</taxon>
        <taxon>Agaricomycotina</taxon>
        <taxon>Agaricomycetes</taxon>
        <taxon>Agaricomycetidae</taxon>
        <taxon>Agaricales</taxon>
        <taxon>Pluteineae</taxon>
        <taxon>Amanitaceae</taxon>
        <taxon>Amanita</taxon>
    </lineage>
</organism>
<feature type="region of interest" description="Disordered" evidence="1">
    <location>
        <begin position="1"/>
        <end position="51"/>
    </location>
</feature>
<feature type="compositionally biased region" description="Polar residues" evidence="1">
    <location>
        <begin position="11"/>
        <end position="26"/>
    </location>
</feature>
<protein>
    <submittedName>
        <fullName evidence="2">Uncharacterized protein</fullName>
    </submittedName>
</protein>
<dbReference type="HOGENOM" id="CLU_2196253_0_0_1"/>
<reference evidence="2 3" key="1">
    <citation type="submission" date="2014-04" db="EMBL/GenBank/DDBJ databases">
        <title>Evolutionary Origins and Diversification of the Mycorrhizal Mutualists.</title>
        <authorList>
            <consortium name="DOE Joint Genome Institute"/>
            <consortium name="Mycorrhizal Genomics Consortium"/>
            <person name="Kohler A."/>
            <person name="Kuo A."/>
            <person name="Nagy L.G."/>
            <person name="Floudas D."/>
            <person name="Copeland A."/>
            <person name="Barry K.W."/>
            <person name="Cichocki N."/>
            <person name="Veneault-Fourrey C."/>
            <person name="LaButti K."/>
            <person name="Lindquist E.A."/>
            <person name="Lipzen A."/>
            <person name="Lundell T."/>
            <person name="Morin E."/>
            <person name="Murat C."/>
            <person name="Riley R."/>
            <person name="Ohm R."/>
            <person name="Sun H."/>
            <person name="Tunlid A."/>
            <person name="Henrissat B."/>
            <person name="Grigoriev I.V."/>
            <person name="Hibbett D.S."/>
            <person name="Martin F."/>
        </authorList>
    </citation>
    <scope>NUCLEOTIDE SEQUENCE [LARGE SCALE GENOMIC DNA]</scope>
    <source>
        <strain evidence="2 3">Koide BX008</strain>
    </source>
</reference>
<name>A0A0C2SSD3_AMAMK</name>
<evidence type="ECO:0000313" key="3">
    <source>
        <dbReference type="Proteomes" id="UP000054549"/>
    </source>
</evidence>
<evidence type="ECO:0000256" key="1">
    <source>
        <dbReference type="SAM" id="MobiDB-lite"/>
    </source>
</evidence>
<gene>
    <name evidence="2" type="ORF">M378DRAFT_10230</name>
</gene>
<dbReference type="Proteomes" id="UP000054549">
    <property type="component" value="Unassembled WGS sequence"/>
</dbReference>
<dbReference type="AlphaFoldDB" id="A0A0C2SSD3"/>
<sequence length="108" mass="11553">MDMDRMLPSCLRSTNTQSSALSSPPSNIHHGDIDDKGNIDHGSGHNIASGDADGAQIHITQNFPQVPKAVAEDGNKLDNLLYRMTLSTTPKLYQPSAIPAYAKPPATL</sequence>
<feature type="compositionally biased region" description="Basic and acidic residues" evidence="1">
    <location>
        <begin position="29"/>
        <end position="43"/>
    </location>
</feature>
<evidence type="ECO:0000313" key="2">
    <source>
        <dbReference type="EMBL" id="KIL66235.1"/>
    </source>
</evidence>